<dbReference type="SUPFAM" id="SSF46785">
    <property type="entry name" value="Winged helix' DNA-binding domain"/>
    <property type="match status" value="1"/>
</dbReference>
<accession>A0A3N2D864</accession>
<evidence type="ECO:0000256" key="1">
    <source>
        <dbReference type="ARBA" id="ARBA00023015"/>
    </source>
</evidence>
<protein>
    <submittedName>
        <fullName evidence="6">MarR family transcriptional regulator</fullName>
    </submittedName>
</protein>
<dbReference type="RefSeq" id="WP_123738134.1">
    <property type="nucleotide sequence ID" value="NZ_RKHQ01000001.1"/>
</dbReference>
<organism evidence="6 7">
    <name type="scientific">Salana multivorans</name>
    <dbReference type="NCBI Taxonomy" id="120377"/>
    <lineage>
        <taxon>Bacteria</taxon>
        <taxon>Bacillati</taxon>
        <taxon>Actinomycetota</taxon>
        <taxon>Actinomycetes</taxon>
        <taxon>Micrococcales</taxon>
        <taxon>Beutenbergiaceae</taxon>
        <taxon>Salana</taxon>
    </lineage>
</organism>
<dbReference type="Proteomes" id="UP000275356">
    <property type="component" value="Unassembled WGS sequence"/>
</dbReference>
<dbReference type="GO" id="GO:0003700">
    <property type="term" value="F:DNA-binding transcription factor activity"/>
    <property type="evidence" value="ECO:0007669"/>
    <property type="project" value="InterPro"/>
</dbReference>
<feature type="region of interest" description="Disordered" evidence="4">
    <location>
        <begin position="162"/>
        <end position="201"/>
    </location>
</feature>
<keyword evidence="3" id="KW-0804">Transcription</keyword>
<dbReference type="AlphaFoldDB" id="A0A3N2D864"/>
<reference evidence="6 7" key="1">
    <citation type="submission" date="2018-11" db="EMBL/GenBank/DDBJ databases">
        <title>Sequencing the genomes of 1000 actinobacteria strains.</title>
        <authorList>
            <person name="Klenk H.-P."/>
        </authorList>
    </citation>
    <scope>NUCLEOTIDE SEQUENCE [LARGE SCALE GENOMIC DNA]</scope>
    <source>
        <strain evidence="6 7">DSM 13521</strain>
    </source>
</reference>
<dbReference type="GO" id="GO:0003677">
    <property type="term" value="F:DNA binding"/>
    <property type="evidence" value="ECO:0007669"/>
    <property type="project" value="UniProtKB-KW"/>
</dbReference>
<dbReference type="Pfam" id="PF12802">
    <property type="entry name" value="MarR_2"/>
    <property type="match status" value="1"/>
</dbReference>
<dbReference type="InterPro" id="IPR036388">
    <property type="entry name" value="WH-like_DNA-bd_sf"/>
</dbReference>
<dbReference type="OrthoDB" id="3237509at2"/>
<keyword evidence="7" id="KW-1185">Reference proteome</keyword>
<dbReference type="PROSITE" id="PS01117">
    <property type="entry name" value="HTH_MARR_1"/>
    <property type="match status" value="1"/>
</dbReference>
<keyword evidence="2" id="KW-0238">DNA-binding</keyword>
<dbReference type="PANTHER" id="PTHR42756">
    <property type="entry name" value="TRANSCRIPTIONAL REGULATOR, MARR"/>
    <property type="match status" value="1"/>
</dbReference>
<evidence type="ECO:0000313" key="7">
    <source>
        <dbReference type="Proteomes" id="UP000275356"/>
    </source>
</evidence>
<feature type="compositionally biased region" description="Low complexity" evidence="4">
    <location>
        <begin position="173"/>
        <end position="185"/>
    </location>
</feature>
<sequence length="201" mass="21419">MSDVVDRITAAWSSQLPGLDVEPMEVFSRLYRLADHVGEVRARAFAGHDLTVWQFDVLAALRRAGEPFELTPGQLVTQTRVSSGTMTNRIDRLVERGLVDRRGSEGDRRIVLVRLTSRGRAAVDAAVADLVTHERDLLAPLTEGDSQTLAALLRRLLGAFEPSPVGRADEPSARAAGGRVAAGSSDEPPATPSPDGTGGSA</sequence>
<evidence type="ECO:0000313" key="6">
    <source>
        <dbReference type="EMBL" id="ROR95882.1"/>
    </source>
</evidence>
<comment type="caution">
    <text evidence="6">The sequence shown here is derived from an EMBL/GenBank/DDBJ whole genome shotgun (WGS) entry which is preliminary data.</text>
</comment>
<gene>
    <name evidence="6" type="ORF">EDD28_0446</name>
</gene>
<evidence type="ECO:0000259" key="5">
    <source>
        <dbReference type="PROSITE" id="PS50995"/>
    </source>
</evidence>
<dbReference type="PRINTS" id="PR00598">
    <property type="entry name" value="HTHMARR"/>
</dbReference>
<dbReference type="EMBL" id="RKHQ01000001">
    <property type="protein sequence ID" value="ROR95882.1"/>
    <property type="molecule type" value="Genomic_DNA"/>
</dbReference>
<dbReference type="InterPro" id="IPR036390">
    <property type="entry name" value="WH_DNA-bd_sf"/>
</dbReference>
<name>A0A3N2D864_9MICO</name>
<dbReference type="InterPro" id="IPR000835">
    <property type="entry name" value="HTH_MarR-typ"/>
</dbReference>
<dbReference type="PROSITE" id="PS50995">
    <property type="entry name" value="HTH_MARR_2"/>
    <property type="match status" value="1"/>
</dbReference>
<dbReference type="InterPro" id="IPR023187">
    <property type="entry name" value="Tscrpt_reg_MarR-type_CS"/>
</dbReference>
<dbReference type="Gene3D" id="1.10.10.10">
    <property type="entry name" value="Winged helix-like DNA-binding domain superfamily/Winged helix DNA-binding domain"/>
    <property type="match status" value="1"/>
</dbReference>
<proteinExistence type="predicted"/>
<evidence type="ECO:0000256" key="2">
    <source>
        <dbReference type="ARBA" id="ARBA00023125"/>
    </source>
</evidence>
<evidence type="ECO:0000256" key="3">
    <source>
        <dbReference type="ARBA" id="ARBA00023163"/>
    </source>
</evidence>
<evidence type="ECO:0000256" key="4">
    <source>
        <dbReference type="SAM" id="MobiDB-lite"/>
    </source>
</evidence>
<keyword evidence="1" id="KW-0805">Transcription regulation</keyword>
<dbReference type="SMART" id="SM00347">
    <property type="entry name" value="HTH_MARR"/>
    <property type="match status" value="1"/>
</dbReference>
<feature type="domain" description="HTH marR-type" evidence="5">
    <location>
        <begin position="23"/>
        <end position="158"/>
    </location>
</feature>
<dbReference type="PANTHER" id="PTHR42756:SF1">
    <property type="entry name" value="TRANSCRIPTIONAL REPRESSOR OF EMRAB OPERON"/>
    <property type="match status" value="1"/>
</dbReference>